<proteinExistence type="inferred from homology"/>
<evidence type="ECO:0000256" key="8">
    <source>
        <dbReference type="ARBA" id="ARBA00023014"/>
    </source>
</evidence>
<name>A0A7V3VV12_UNCW3</name>
<dbReference type="InterPro" id="IPR015422">
    <property type="entry name" value="PyrdxlP-dep_Trfase_small"/>
</dbReference>
<dbReference type="GO" id="GO:0046872">
    <property type="term" value="F:metal ion binding"/>
    <property type="evidence" value="ECO:0007669"/>
    <property type="project" value="UniProtKB-KW"/>
</dbReference>
<dbReference type="PIRSF" id="PIRSF005572">
    <property type="entry name" value="NifS"/>
    <property type="match status" value="1"/>
</dbReference>
<evidence type="ECO:0000256" key="3">
    <source>
        <dbReference type="ARBA" id="ARBA00022490"/>
    </source>
</evidence>
<dbReference type="InterPro" id="IPR017772">
    <property type="entry name" value="Cys_deSase_NifS_bac/arc"/>
</dbReference>
<keyword evidence="6 10" id="KW-0663">Pyridoxal phosphate</keyword>
<dbReference type="Gene3D" id="1.10.260.50">
    <property type="match status" value="1"/>
</dbReference>
<dbReference type="EMBL" id="DTOZ01000156">
    <property type="protein sequence ID" value="HGE78595.1"/>
    <property type="molecule type" value="Genomic_DNA"/>
</dbReference>
<dbReference type="PANTHER" id="PTHR11601:SF34">
    <property type="entry name" value="CYSTEINE DESULFURASE"/>
    <property type="match status" value="1"/>
</dbReference>
<dbReference type="InterPro" id="IPR020578">
    <property type="entry name" value="Aminotrans_V_PyrdxlP_BS"/>
</dbReference>
<comment type="similarity">
    <text evidence="2 10">Belongs to the class-V pyridoxal-phosphate-dependent aminotransferase family. NifS/IscS subfamily.</text>
</comment>
<feature type="binding site" evidence="10">
    <location>
        <position position="240"/>
    </location>
    <ligand>
        <name>pyridoxal 5'-phosphate</name>
        <dbReference type="ChEBI" id="CHEBI:597326"/>
    </ligand>
</feature>
<dbReference type="InterPro" id="IPR015421">
    <property type="entry name" value="PyrdxlP-dep_Trfase_major"/>
</dbReference>
<dbReference type="InterPro" id="IPR000192">
    <property type="entry name" value="Aminotrans_V_dom"/>
</dbReference>
<comment type="subcellular location">
    <subcellularLocation>
        <location evidence="10">Cytoplasm</location>
    </subcellularLocation>
</comment>
<protein>
    <recommendedName>
        <fullName evidence="10">Cysteine desulfurase IscS</fullName>
        <ecNumber evidence="10">2.8.1.7</ecNumber>
    </recommendedName>
</protein>
<dbReference type="InterPro" id="IPR016454">
    <property type="entry name" value="Cysteine_dSase"/>
</dbReference>
<dbReference type="GO" id="GO:0051537">
    <property type="term" value="F:2 iron, 2 sulfur cluster binding"/>
    <property type="evidence" value="ECO:0007669"/>
    <property type="project" value="UniProtKB-UniRule"/>
</dbReference>
<comment type="subunit">
    <text evidence="10">Homodimer. Forms a heterotetramer with IscU, interacts with other sulfur acceptors.</text>
</comment>
<dbReference type="GO" id="GO:0030170">
    <property type="term" value="F:pyridoxal phosphate binding"/>
    <property type="evidence" value="ECO:0007669"/>
    <property type="project" value="UniProtKB-UniRule"/>
</dbReference>
<keyword evidence="3 10" id="KW-0963">Cytoplasm</keyword>
<dbReference type="AlphaFoldDB" id="A0A7V3VV12"/>
<dbReference type="Gene3D" id="3.90.1150.10">
    <property type="entry name" value="Aspartate Aminotransferase, domain 1"/>
    <property type="match status" value="1"/>
</dbReference>
<keyword evidence="7 10" id="KW-0408">Iron</keyword>
<comment type="function">
    <text evidence="10">Master enzyme that delivers sulfur to a number of partners involved in Fe-S cluster assembly, tRNA modification or cofactor biosynthesis. Catalyzes the removal of elemental sulfur atoms from cysteine to produce alanine. Functions as a sulfur delivery protein for Fe-S cluster synthesis onto IscU, an Fe-S scaffold assembly protein, as well as other S acceptor proteins.</text>
</comment>
<dbReference type="PANTHER" id="PTHR11601">
    <property type="entry name" value="CYSTEINE DESULFURYLASE FAMILY MEMBER"/>
    <property type="match status" value="1"/>
</dbReference>
<dbReference type="Pfam" id="PF00266">
    <property type="entry name" value="Aminotran_5"/>
    <property type="match status" value="1"/>
</dbReference>
<evidence type="ECO:0000256" key="12">
    <source>
        <dbReference type="SAM" id="Coils"/>
    </source>
</evidence>
<dbReference type="GO" id="GO:1990221">
    <property type="term" value="C:L-cysteine desulfurase complex"/>
    <property type="evidence" value="ECO:0007669"/>
    <property type="project" value="UniProtKB-ARBA"/>
</dbReference>
<accession>A0A7V3VV12</accession>
<comment type="cofactor">
    <cofactor evidence="1 10 11">
        <name>pyridoxal 5'-phosphate</name>
        <dbReference type="ChEBI" id="CHEBI:597326"/>
    </cofactor>
</comment>
<dbReference type="SUPFAM" id="SSF53383">
    <property type="entry name" value="PLP-dependent transferases"/>
    <property type="match status" value="1"/>
</dbReference>
<dbReference type="FunFam" id="3.40.640.10:FF:000084">
    <property type="entry name" value="IscS-like cysteine desulfurase"/>
    <property type="match status" value="1"/>
</dbReference>
<evidence type="ECO:0000256" key="7">
    <source>
        <dbReference type="ARBA" id="ARBA00023004"/>
    </source>
</evidence>
<evidence type="ECO:0000256" key="5">
    <source>
        <dbReference type="ARBA" id="ARBA00022723"/>
    </source>
</evidence>
<evidence type="ECO:0000259" key="13">
    <source>
        <dbReference type="Pfam" id="PF00266"/>
    </source>
</evidence>
<evidence type="ECO:0000256" key="9">
    <source>
        <dbReference type="ARBA" id="ARBA00050776"/>
    </source>
</evidence>
<dbReference type="HAMAP" id="MF_00331">
    <property type="entry name" value="Cys_desulf_IscS"/>
    <property type="match status" value="1"/>
</dbReference>
<evidence type="ECO:0000313" key="14">
    <source>
        <dbReference type="EMBL" id="HGE78595.1"/>
    </source>
</evidence>
<reference evidence="14" key="1">
    <citation type="journal article" date="2020" name="mSystems">
        <title>Genome- and Community-Level Interaction Insights into Carbon Utilization and Element Cycling Functions of Hydrothermarchaeota in Hydrothermal Sediment.</title>
        <authorList>
            <person name="Zhou Z."/>
            <person name="Liu Y."/>
            <person name="Xu W."/>
            <person name="Pan J."/>
            <person name="Luo Z.H."/>
            <person name="Li M."/>
        </authorList>
    </citation>
    <scope>NUCLEOTIDE SEQUENCE [LARGE SCALE GENOMIC DNA]</scope>
    <source>
        <strain evidence="14">SpSt-961</strain>
    </source>
</reference>
<evidence type="ECO:0000256" key="4">
    <source>
        <dbReference type="ARBA" id="ARBA00022679"/>
    </source>
</evidence>
<dbReference type="NCBIfam" id="NF002806">
    <property type="entry name" value="PRK02948.1"/>
    <property type="match status" value="1"/>
</dbReference>
<feature type="modified residue" description="N6-(pyridoxal phosphate)lysine" evidence="10">
    <location>
        <position position="205"/>
    </location>
</feature>
<evidence type="ECO:0000256" key="2">
    <source>
        <dbReference type="ARBA" id="ARBA00006490"/>
    </source>
</evidence>
<feature type="binding site" evidence="10">
    <location>
        <position position="182"/>
    </location>
    <ligand>
        <name>pyridoxal 5'-phosphate</name>
        <dbReference type="ChEBI" id="CHEBI:597326"/>
    </ligand>
</feature>
<dbReference type="GO" id="GO:0006520">
    <property type="term" value="P:amino acid metabolic process"/>
    <property type="evidence" value="ECO:0007669"/>
    <property type="project" value="InterPro"/>
</dbReference>
<dbReference type="GO" id="GO:0031071">
    <property type="term" value="F:cysteine desulfurase activity"/>
    <property type="evidence" value="ECO:0007669"/>
    <property type="project" value="UniProtKB-UniRule"/>
</dbReference>
<sequence>MKPNHRIYLDYAATTPLHPDVLEAMKPYFFEKFGNPSSIHSMGQEAREAIENSRKIIADALGASPEEIVFTSGGSESDNMAIKGVAYAMADKGKHIITTKIEHHAVLEPFMFLKSLGYETTFLPVDKYGMVDPDDVKKAITPKTILVSIMHANNEIGTIEPIEEISKICRERNVYLHTDAVQSFGAIDTNVNKLGVDLLSISAHKFYGPKGAGALYIRKGTRIEPLLHGGAQEMGKRASTHNVPGIVGMAKAVELAMKEMKERAEHAKRLRDRLIESFLKRVDDIILNGHPQKRLPNNCHFIVRYIEGEALLMALDQKGIEVATGSACSSGSLEPSHVLTAIGIPVVDARGSIRITLGRLTTDEDIDYVIEVFPKVVKELRSISPIARK</sequence>
<evidence type="ECO:0000256" key="6">
    <source>
        <dbReference type="ARBA" id="ARBA00022898"/>
    </source>
</evidence>
<dbReference type="InterPro" id="IPR010240">
    <property type="entry name" value="Cys_deSase_IscS"/>
</dbReference>
<feature type="coiled-coil region" evidence="12">
    <location>
        <begin position="250"/>
        <end position="277"/>
    </location>
</feature>
<evidence type="ECO:0000256" key="11">
    <source>
        <dbReference type="RuleBase" id="RU004504"/>
    </source>
</evidence>
<gene>
    <name evidence="14" type="primary">nifS</name>
    <name evidence="10" type="synonym">iscS</name>
    <name evidence="14" type="ORF">ENX68_06330</name>
</gene>
<evidence type="ECO:0000256" key="10">
    <source>
        <dbReference type="HAMAP-Rule" id="MF_00331"/>
    </source>
</evidence>
<feature type="binding site" evidence="10">
    <location>
        <position position="154"/>
    </location>
    <ligand>
        <name>pyridoxal 5'-phosphate</name>
        <dbReference type="ChEBI" id="CHEBI:597326"/>
    </ligand>
</feature>
<dbReference type="InterPro" id="IPR015424">
    <property type="entry name" value="PyrdxlP-dep_Trfase"/>
</dbReference>
<comment type="catalytic activity">
    <reaction evidence="9 10">
        <text>(sulfur carrier)-H + L-cysteine = (sulfur carrier)-SH + L-alanine</text>
        <dbReference type="Rhea" id="RHEA:43892"/>
        <dbReference type="Rhea" id="RHEA-COMP:14737"/>
        <dbReference type="Rhea" id="RHEA-COMP:14739"/>
        <dbReference type="ChEBI" id="CHEBI:29917"/>
        <dbReference type="ChEBI" id="CHEBI:35235"/>
        <dbReference type="ChEBI" id="CHEBI:57972"/>
        <dbReference type="ChEBI" id="CHEBI:64428"/>
        <dbReference type="EC" id="2.8.1.7"/>
    </reaction>
</comment>
<keyword evidence="4 10" id="KW-0808">Transferase</keyword>
<keyword evidence="10" id="KW-0001">2Fe-2S</keyword>
<feature type="binding site" evidence="10">
    <location>
        <begin position="202"/>
        <end position="204"/>
    </location>
    <ligand>
        <name>pyridoxal 5'-phosphate</name>
        <dbReference type="ChEBI" id="CHEBI:597326"/>
    </ligand>
</feature>
<comment type="caution">
    <text evidence="14">The sequence shown here is derived from an EMBL/GenBank/DDBJ whole genome shotgun (WGS) entry which is preliminary data.</text>
</comment>
<dbReference type="PROSITE" id="PS00595">
    <property type="entry name" value="AA_TRANSFER_CLASS_5"/>
    <property type="match status" value="1"/>
</dbReference>
<feature type="active site" description="Cysteine persulfide intermediate" evidence="10">
    <location>
        <position position="328"/>
    </location>
</feature>
<dbReference type="GO" id="GO:0044571">
    <property type="term" value="P:[2Fe-2S] cluster assembly"/>
    <property type="evidence" value="ECO:0007669"/>
    <property type="project" value="UniProtKB-UniRule"/>
</dbReference>
<dbReference type="NCBIfam" id="TIGR03402">
    <property type="entry name" value="FeS_nifS"/>
    <property type="match status" value="1"/>
</dbReference>
<feature type="domain" description="Aminotransferase class V" evidence="13">
    <location>
        <begin position="7"/>
        <end position="369"/>
    </location>
</feature>
<keyword evidence="8 10" id="KW-0411">Iron-sulfur</keyword>
<dbReference type="EC" id="2.8.1.7" evidence="10"/>
<comment type="pathway">
    <text evidence="10">Cofactor biosynthesis; iron-sulfur cluster biosynthesis.</text>
</comment>
<feature type="binding site" description="via persulfide group" evidence="10">
    <location>
        <position position="328"/>
    </location>
    <ligand>
        <name>[2Fe-2S] cluster</name>
        <dbReference type="ChEBI" id="CHEBI:190135"/>
        <note>ligand shared with IscU</note>
    </ligand>
</feature>
<dbReference type="UniPathway" id="UPA00266"/>
<feature type="binding site" evidence="10">
    <location>
        <begin position="74"/>
        <end position="75"/>
    </location>
    <ligand>
        <name>pyridoxal 5'-phosphate</name>
        <dbReference type="ChEBI" id="CHEBI:597326"/>
    </ligand>
</feature>
<organism evidence="14">
    <name type="scientific">candidate division WOR-3 bacterium</name>
    <dbReference type="NCBI Taxonomy" id="2052148"/>
    <lineage>
        <taxon>Bacteria</taxon>
        <taxon>Bacteria division WOR-3</taxon>
    </lineage>
</organism>
<evidence type="ECO:0000256" key="1">
    <source>
        <dbReference type="ARBA" id="ARBA00001933"/>
    </source>
</evidence>
<keyword evidence="12" id="KW-0175">Coiled coil</keyword>
<dbReference type="Gene3D" id="3.40.640.10">
    <property type="entry name" value="Type I PLP-dependent aspartate aminotransferase-like (Major domain)"/>
    <property type="match status" value="1"/>
</dbReference>
<keyword evidence="5 10" id="KW-0479">Metal-binding</keyword>